<dbReference type="RefSeq" id="WP_386250734.1">
    <property type="nucleotide sequence ID" value="NZ_JBHTRV010000025.1"/>
</dbReference>
<dbReference type="Proteomes" id="UP001600424">
    <property type="component" value="Unassembled WGS sequence"/>
</dbReference>
<organism evidence="2 3">
    <name type="scientific">Streptomyces wedmorensis</name>
    <dbReference type="NCBI Taxonomy" id="43759"/>
    <lineage>
        <taxon>Bacteria</taxon>
        <taxon>Bacillati</taxon>
        <taxon>Actinomycetota</taxon>
        <taxon>Actinomycetes</taxon>
        <taxon>Kitasatosporales</taxon>
        <taxon>Streptomycetaceae</taxon>
        <taxon>Streptomyces</taxon>
    </lineage>
</organism>
<protein>
    <submittedName>
        <fullName evidence="2">DUF5954 family protein</fullName>
    </submittedName>
</protein>
<accession>A0ABW6J2K1</accession>
<feature type="region of interest" description="Disordered" evidence="1">
    <location>
        <begin position="1"/>
        <end position="45"/>
    </location>
</feature>
<evidence type="ECO:0000256" key="1">
    <source>
        <dbReference type="SAM" id="MobiDB-lite"/>
    </source>
</evidence>
<comment type="caution">
    <text evidence="2">The sequence shown here is derived from an EMBL/GenBank/DDBJ whole genome shotgun (WGS) entry which is preliminary data.</text>
</comment>
<evidence type="ECO:0000313" key="3">
    <source>
        <dbReference type="Proteomes" id="UP001600424"/>
    </source>
</evidence>
<keyword evidence="3" id="KW-1185">Reference proteome</keyword>
<feature type="compositionally biased region" description="Basic and acidic residues" evidence="1">
    <location>
        <begin position="94"/>
        <end position="113"/>
    </location>
</feature>
<feature type="region of interest" description="Disordered" evidence="1">
    <location>
        <begin position="65"/>
        <end position="113"/>
    </location>
</feature>
<dbReference type="EMBL" id="JBHTRV010000025">
    <property type="protein sequence ID" value="MFE5983592.1"/>
    <property type="molecule type" value="Genomic_DNA"/>
</dbReference>
<sequence>MNSRRFQQRLRPEPRRRCPQSAGRRQPRPGPGRAPLPAAEAADRLRAGRCDEVEAHGTVYRVARSRRPLRWGPDGPESPRPSDISTHAPAALHPRLDEDGTVHFDERAGDEPA</sequence>
<reference evidence="2 3" key="1">
    <citation type="submission" date="2024-09" db="EMBL/GenBank/DDBJ databases">
        <title>The Natural Products Discovery Center: Release of the First 8490 Sequenced Strains for Exploring Actinobacteria Biosynthetic Diversity.</title>
        <authorList>
            <person name="Kalkreuter E."/>
            <person name="Kautsar S.A."/>
            <person name="Yang D."/>
            <person name="Bader C.D."/>
            <person name="Teijaro C.N."/>
            <person name="Fluegel L."/>
            <person name="Davis C.M."/>
            <person name="Simpson J.R."/>
            <person name="Lauterbach L."/>
            <person name="Steele A.D."/>
            <person name="Gui C."/>
            <person name="Meng S."/>
            <person name="Li G."/>
            <person name="Viehrig K."/>
            <person name="Ye F."/>
            <person name="Su P."/>
            <person name="Kiefer A.F."/>
            <person name="Nichols A."/>
            <person name="Cepeda A.J."/>
            <person name="Yan W."/>
            <person name="Fan B."/>
            <person name="Jiang Y."/>
            <person name="Adhikari A."/>
            <person name="Zheng C.-J."/>
            <person name="Schuster L."/>
            <person name="Cowan T.M."/>
            <person name="Smanski M.J."/>
            <person name="Chevrette M.G."/>
            <person name="De Carvalho L.P.S."/>
            <person name="Shen B."/>
        </authorList>
    </citation>
    <scope>NUCLEOTIDE SEQUENCE [LARGE SCALE GENOMIC DNA]</scope>
    <source>
        <strain evidence="2 3">NPDC056472</strain>
    </source>
</reference>
<dbReference type="Pfam" id="PF19379">
    <property type="entry name" value="DUF5954"/>
    <property type="match status" value="1"/>
</dbReference>
<gene>
    <name evidence="2" type="ORF">ACFQ63_28330</name>
</gene>
<proteinExistence type="predicted"/>
<name>A0ABW6J2K1_STRWE</name>
<evidence type="ECO:0000313" key="2">
    <source>
        <dbReference type="EMBL" id="MFE5983592.1"/>
    </source>
</evidence>
<dbReference type="InterPro" id="IPR045998">
    <property type="entry name" value="DUF5954"/>
</dbReference>